<feature type="region of interest" description="Disordered" evidence="8">
    <location>
        <begin position="675"/>
        <end position="704"/>
    </location>
</feature>
<organism evidence="11 12">
    <name type="scientific">Bondarzewia mesenterica</name>
    <dbReference type="NCBI Taxonomy" id="1095465"/>
    <lineage>
        <taxon>Eukaryota</taxon>
        <taxon>Fungi</taxon>
        <taxon>Dikarya</taxon>
        <taxon>Basidiomycota</taxon>
        <taxon>Agaricomycotina</taxon>
        <taxon>Agaricomycetes</taxon>
        <taxon>Russulales</taxon>
        <taxon>Bondarzewiaceae</taxon>
        <taxon>Bondarzewia</taxon>
    </lineage>
</organism>
<dbReference type="GO" id="GO:0005694">
    <property type="term" value="C:chromosome"/>
    <property type="evidence" value="ECO:0007669"/>
    <property type="project" value="TreeGrafter"/>
</dbReference>
<dbReference type="OrthoDB" id="10261556at2759"/>
<dbReference type="InterPro" id="IPR014001">
    <property type="entry name" value="Helicase_ATP-bd"/>
</dbReference>
<dbReference type="GO" id="GO:0009378">
    <property type="term" value="F:four-way junction helicase activity"/>
    <property type="evidence" value="ECO:0007669"/>
    <property type="project" value="TreeGrafter"/>
</dbReference>
<feature type="region of interest" description="Disordered" evidence="8">
    <location>
        <begin position="611"/>
        <end position="649"/>
    </location>
</feature>
<reference evidence="11 12" key="1">
    <citation type="submission" date="2019-02" db="EMBL/GenBank/DDBJ databases">
        <title>Genome sequencing of the rare red list fungi Bondarzewia mesenterica.</title>
        <authorList>
            <person name="Buettner E."/>
            <person name="Kellner H."/>
        </authorList>
    </citation>
    <scope>NUCLEOTIDE SEQUENCE [LARGE SCALE GENOMIC DNA]</scope>
    <source>
        <strain evidence="11 12">DSM 108281</strain>
    </source>
</reference>
<dbReference type="InterPro" id="IPR011545">
    <property type="entry name" value="DEAD/DEAH_box_helicase_dom"/>
</dbReference>
<comment type="caution">
    <text evidence="11">The sequence shown here is derived from an EMBL/GenBank/DDBJ whole genome shotgun (WGS) entry which is preliminary data.</text>
</comment>
<evidence type="ECO:0000256" key="5">
    <source>
        <dbReference type="ARBA" id="ARBA00023235"/>
    </source>
</evidence>
<keyword evidence="4" id="KW-0238">DNA-binding</keyword>
<evidence type="ECO:0000313" key="11">
    <source>
        <dbReference type="EMBL" id="THH18248.1"/>
    </source>
</evidence>
<keyword evidence="3" id="KW-0067">ATP-binding</keyword>
<dbReference type="EC" id="5.6.2.4" evidence="7"/>
<dbReference type="SUPFAM" id="SSF52540">
    <property type="entry name" value="P-loop containing nucleoside triphosphate hydrolases"/>
    <property type="match status" value="1"/>
</dbReference>
<dbReference type="GO" id="GO:0005737">
    <property type="term" value="C:cytoplasm"/>
    <property type="evidence" value="ECO:0007669"/>
    <property type="project" value="TreeGrafter"/>
</dbReference>
<dbReference type="PANTHER" id="PTHR13710">
    <property type="entry name" value="DNA HELICASE RECQ FAMILY MEMBER"/>
    <property type="match status" value="1"/>
</dbReference>
<evidence type="ECO:0000256" key="8">
    <source>
        <dbReference type="SAM" id="MobiDB-lite"/>
    </source>
</evidence>
<dbReference type="Pfam" id="PF00271">
    <property type="entry name" value="Helicase_C"/>
    <property type="match status" value="1"/>
</dbReference>
<feature type="domain" description="Helicase ATP-binding" evidence="9">
    <location>
        <begin position="36"/>
        <end position="191"/>
    </location>
</feature>
<dbReference type="EMBL" id="SGPL01000081">
    <property type="protein sequence ID" value="THH18248.1"/>
    <property type="molecule type" value="Genomic_DNA"/>
</dbReference>
<evidence type="ECO:0000256" key="3">
    <source>
        <dbReference type="ARBA" id="ARBA00022840"/>
    </source>
</evidence>
<comment type="catalytic activity">
    <reaction evidence="6">
        <text>Couples ATP hydrolysis with the unwinding of duplex DNA by translocating in the 3'-5' direction.</text>
        <dbReference type="EC" id="5.6.2.4"/>
    </reaction>
</comment>
<gene>
    <name evidence="11" type="ORF">EW146_g2695</name>
</gene>
<proteinExistence type="inferred from homology"/>
<evidence type="ECO:0000259" key="10">
    <source>
        <dbReference type="PROSITE" id="PS51194"/>
    </source>
</evidence>
<evidence type="ECO:0000256" key="7">
    <source>
        <dbReference type="ARBA" id="ARBA00034808"/>
    </source>
</evidence>
<evidence type="ECO:0000256" key="6">
    <source>
        <dbReference type="ARBA" id="ARBA00034617"/>
    </source>
</evidence>
<evidence type="ECO:0000259" key="9">
    <source>
        <dbReference type="PROSITE" id="PS51192"/>
    </source>
</evidence>
<dbReference type="GO" id="GO:0005524">
    <property type="term" value="F:ATP binding"/>
    <property type="evidence" value="ECO:0007669"/>
    <property type="project" value="UniProtKB-KW"/>
</dbReference>
<keyword evidence="12" id="KW-1185">Reference proteome</keyword>
<dbReference type="InterPro" id="IPR001650">
    <property type="entry name" value="Helicase_C-like"/>
</dbReference>
<dbReference type="PROSITE" id="PS51192">
    <property type="entry name" value="HELICASE_ATP_BIND_1"/>
    <property type="match status" value="1"/>
</dbReference>
<accession>A0A4S4M1P9</accession>
<dbReference type="AlphaFoldDB" id="A0A4S4M1P9"/>
<evidence type="ECO:0000256" key="4">
    <source>
        <dbReference type="ARBA" id="ARBA00023125"/>
    </source>
</evidence>
<sequence length="763" mass="84851">MPDPPSTPIPLLSQIRDKTSQIFGRRPCTWQLKAVEAVLKRDRDVVCIAGTGSGKTLTFWMPLLFRRDGIQIVVAPLNILGKQNVEQLAALGDIAEGKYQVIVVNPEIIMKDGGGFEKLWKNDAFVSRIISIVWDEAHCISTWGDFRPEYKEAGRLRHLIPLEIPFYVVSATLPPQILSNVMDTLQINRSKATIIQHSNDRPNVHITIRKIQYSLNSYRDLAFLIKDHWKSDDERPPKFLIFFDNISDSFREKEVAAFRDGRTWGLCCTDSFGMGIDLPDIALVIQWRAKCGICTLWQRFGRGAHDPNLKATAVLFAEAKYFDNEKEKAALVKAKRDEKGKRRAQDQDAERVIPSIADHALAENRNATIGSSCDVPAPTRIADAVAKCQAWREVYGQSASTLAQWKAKGKFKKKLMNDESLEPAMDDMLNAGTREWNCYRAPSMVYFENDKLESDHQNCRSDVPTGCARCSPPSIDKQLCCSLCSPASFTHLHFLESPTTRTCPPQYPPPPSARRLDMKYKATPIDMDLRGALHEFQKERMQAKYGAALLKNLGPAMIMSNDILQRIVDAAHTGHITSIGDLKHDLKWNQVEEYGQDIVCIVSAHAPPTPPISNPRAAAPRQLGPAQSNVPSRNMALSPALPSGAAQAKTRWPTSCSPIAEKNWLCPRFSLQTPARSLPVGDATDENCPPSHEERRARDPAVAGPLSHQTPFIGAGATAATNVFHFPRHAELHTVEGIAITPSMHPSTGIPPSRFYSASIPQR</sequence>
<dbReference type="GO" id="GO:0000724">
    <property type="term" value="P:double-strand break repair via homologous recombination"/>
    <property type="evidence" value="ECO:0007669"/>
    <property type="project" value="TreeGrafter"/>
</dbReference>
<keyword evidence="5" id="KW-0413">Isomerase</keyword>
<evidence type="ECO:0000313" key="12">
    <source>
        <dbReference type="Proteomes" id="UP000310158"/>
    </source>
</evidence>
<dbReference type="Proteomes" id="UP000310158">
    <property type="component" value="Unassembled WGS sequence"/>
</dbReference>
<evidence type="ECO:0000256" key="2">
    <source>
        <dbReference type="ARBA" id="ARBA00022741"/>
    </source>
</evidence>
<dbReference type="GO" id="GO:0003677">
    <property type="term" value="F:DNA binding"/>
    <property type="evidence" value="ECO:0007669"/>
    <property type="project" value="UniProtKB-KW"/>
</dbReference>
<dbReference type="SMART" id="SM00490">
    <property type="entry name" value="HELICc"/>
    <property type="match status" value="1"/>
</dbReference>
<comment type="similarity">
    <text evidence="1">Belongs to the helicase family. RecQ subfamily.</text>
</comment>
<feature type="region of interest" description="Disordered" evidence="8">
    <location>
        <begin position="743"/>
        <end position="763"/>
    </location>
</feature>
<name>A0A4S4M1P9_9AGAM</name>
<dbReference type="SMART" id="SM00487">
    <property type="entry name" value="DEXDc"/>
    <property type="match status" value="1"/>
</dbReference>
<dbReference type="PROSITE" id="PS51194">
    <property type="entry name" value="HELICASE_CTER"/>
    <property type="match status" value="1"/>
</dbReference>
<dbReference type="InterPro" id="IPR027417">
    <property type="entry name" value="P-loop_NTPase"/>
</dbReference>
<dbReference type="GO" id="GO:0043138">
    <property type="term" value="F:3'-5' DNA helicase activity"/>
    <property type="evidence" value="ECO:0007669"/>
    <property type="project" value="UniProtKB-EC"/>
</dbReference>
<feature type="domain" description="Helicase C-terminal" evidence="10">
    <location>
        <begin position="200"/>
        <end position="350"/>
    </location>
</feature>
<dbReference type="Gene3D" id="3.40.50.300">
    <property type="entry name" value="P-loop containing nucleotide triphosphate hydrolases"/>
    <property type="match status" value="3"/>
</dbReference>
<dbReference type="Pfam" id="PF00270">
    <property type="entry name" value="DEAD"/>
    <property type="match status" value="1"/>
</dbReference>
<keyword evidence="2" id="KW-0547">Nucleotide-binding</keyword>
<protein>
    <recommendedName>
        <fullName evidence="7">DNA 3'-5' helicase</fullName>
        <ecNumber evidence="7">5.6.2.4</ecNumber>
    </recommendedName>
</protein>
<dbReference type="PANTHER" id="PTHR13710:SF105">
    <property type="entry name" value="ATP-DEPENDENT DNA HELICASE Q1"/>
    <property type="match status" value="1"/>
</dbReference>
<evidence type="ECO:0000256" key="1">
    <source>
        <dbReference type="ARBA" id="ARBA00005446"/>
    </source>
</evidence>